<dbReference type="VEuPathDB" id="FungiDB:GMDG_04192"/>
<name>A0A177A881_9PEZI</name>
<dbReference type="RefSeq" id="XP_024322930.1">
    <property type="nucleotide sequence ID" value="XM_024469385.1"/>
</dbReference>
<protein>
    <submittedName>
        <fullName evidence="1">Uncharacterized protein</fullName>
    </submittedName>
</protein>
<evidence type="ECO:0000313" key="1">
    <source>
        <dbReference type="EMBL" id="OAF57642.1"/>
    </source>
</evidence>
<reference evidence="1" key="1">
    <citation type="submission" date="2016-03" db="EMBL/GenBank/DDBJ databases">
        <title>Updated assembly of Pseudogymnoascus destructans, the fungus causing white-nose syndrome of bats.</title>
        <authorList>
            <person name="Palmer J.M."/>
            <person name="Drees K.P."/>
            <person name="Foster J.T."/>
            <person name="Lindner D.L."/>
        </authorList>
    </citation>
    <scope>NUCLEOTIDE SEQUENCE [LARGE SCALE GENOMIC DNA]</scope>
    <source>
        <strain evidence="1">20631-21</strain>
    </source>
</reference>
<organism evidence="1">
    <name type="scientific">Pseudogymnoascus destructans</name>
    <dbReference type="NCBI Taxonomy" id="655981"/>
    <lineage>
        <taxon>Eukaryota</taxon>
        <taxon>Fungi</taxon>
        <taxon>Dikarya</taxon>
        <taxon>Ascomycota</taxon>
        <taxon>Pezizomycotina</taxon>
        <taxon>Leotiomycetes</taxon>
        <taxon>Thelebolales</taxon>
        <taxon>Thelebolaceae</taxon>
        <taxon>Pseudogymnoascus</taxon>
    </lineage>
</organism>
<dbReference type="EMBL" id="KV441399">
    <property type="protein sequence ID" value="OAF57642.1"/>
    <property type="molecule type" value="Genomic_DNA"/>
</dbReference>
<dbReference type="AlphaFoldDB" id="A0A177A881"/>
<proteinExistence type="predicted"/>
<sequence length="114" mass="13330">MPPTPQHAWLERIRCHAVLYMTPTQICQDANAEARFLEELETTRDKVTTLGRLNLPKSNRDITMREIPYPGTPDRMLLLYPRWKSSWSKMASSDFGYNVKLERYSAIVRQEAMV</sequence>
<dbReference type="GeneID" id="36288835"/>
<accession>A0A177A881</accession>
<gene>
    <name evidence="1" type="ORF">VC83_05771</name>
</gene>
<dbReference type="Proteomes" id="UP000077154">
    <property type="component" value="Unassembled WGS sequence"/>
</dbReference>